<keyword evidence="3" id="KW-1185">Reference proteome</keyword>
<feature type="chain" id="PRO_5004133847" evidence="1">
    <location>
        <begin position="20"/>
        <end position="159"/>
    </location>
</feature>
<gene>
    <name evidence="2" type="ORF">F969_03262</name>
</gene>
<sequence length="159" mass="17983">MKKTCLSLVLLMSSSWLMATENNNQTANSIAKPIEVPNTFTINTRPEIVGLWGMEIPDNKKCVEYYNFKGNNNVVIKSGSEWTTGLYDYQPSQDPAAQIPALIMQVKYDNNEKDCSGNQVDQSGEISQYFVKWQNSNTINFCANEKAEQCFAVLRRILP</sequence>
<proteinExistence type="predicted"/>
<dbReference type="EMBL" id="APPE01000077">
    <property type="protein sequence ID" value="ENU97885.1"/>
    <property type="molecule type" value="Genomic_DNA"/>
</dbReference>
<dbReference type="HOGENOM" id="CLU_1657057_0_0_6"/>
<dbReference type="AlphaFoldDB" id="N8VE72"/>
<evidence type="ECO:0000313" key="3">
    <source>
        <dbReference type="Proteomes" id="UP000013070"/>
    </source>
</evidence>
<protein>
    <submittedName>
        <fullName evidence="2">Uncharacterized protein</fullName>
    </submittedName>
</protein>
<dbReference type="PATRIC" id="fig|1217710.3.peg.3129"/>
<reference evidence="2 3" key="1">
    <citation type="submission" date="2013-02" db="EMBL/GenBank/DDBJ databases">
        <title>The Genome Sequence of Acinetobacter sp. NIPH 899.</title>
        <authorList>
            <consortium name="The Broad Institute Genome Sequencing Platform"/>
            <consortium name="The Broad Institute Genome Sequencing Center for Infectious Disease"/>
            <person name="Cerqueira G."/>
            <person name="Feldgarden M."/>
            <person name="Courvalin P."/>
            <person name="Perichon B."/>
            <person name="Grillot-Courvalin C."/>
            <person name="Clermont D."/>
            <person name="Rocha E."/>
            <person name="Yoon E.-J."/>
            <person name="Nemec A."/>
            <person name="Walker B."/>
            <person name="Young S.K."/>
            <person name="Zeng Q."/>
            <person name="Gargeya S."/>
            <person name="Fitzgerald M."/>
            <person name="Haas B."/>
            <person name="Abouelleil A."/>
            <person name="Alvarado L."/>
            <person name="Arachchi H.M."/>
            <person name="Berlin A.M."/>
            <person name="Chapman S.B."/>
            <person name="Dewar J."/>
            <person name="Goldberg J."/>
            <person name="Griggs A."/>
            <person name="Gujja S."/>
            <person name="Hansen M."/>
            <person name="Howarth C."/>
            <person name="Imamovic A."/>
            <person name="Larimer J."/>
            <person name="McCowan C."/>
            <person name="Murphy C."/>
            <person name="Neiman D."/>
            <person name="Pearson M."/>
            <person name="Priest M."/>
            <person name="Roberts A."/>
            <person name="Saif S."/>
            <person name="Shea T."/>
            <person name="Sisk P."/>
            <person name="Sykes S."/>
            <person name="Wortman J."/>
            <person name="Nusbaum C."/>
            <person name="Birren B."/>
        </authorList>
    </citation>
    <scope>NUCLEOTIDE SEQUENCE [LARGE SCALE GENOMIC DNA]</scope>
    <source>
        <strain evidence="2 3">NIPH 899</strain>
    </source>
</reference>
<accession>N8VE72</accession>
<dbReference type="eggNOG" id="ENOG5032XNS">
    <property type="taxonomic scope" value="Bacteria"/>
</dbReference>
<dbReference type="Proteomes" id="UP000013070">
    <property type="component" value="Unassembled WGS sequence"/>
</dbReference>
<evidence type="ECO:0000256" key="1">
    <source>
        <dbReference type="SAM" id="SignalP"/>
    </source>
</evidence>
<evidence type="ECO:0000313" key="2">
    <source>
        <dbReference type="EMBL" id="ENU97885.1"/>
    </source>
</evidence>
<organism evidence="2 3">
    <name type="scientific">Acinetobacter variabilis</name>
    <dbReference type="NCBI Taxonomy" id="70346"/>
    <lineage>
        <taxon>Bacteria</taxon>
        <taxon>Pseudomonadati</taxon>
        <taxon>Pseudomonadota</taxon>
        <taxon>Gammaproteobacteria</taxon>
        <taxon>Moraxellales</taxon>
        <taxon>Moraxellaceae</taxon>
        <taxon>Acinetobacter</taxon>
    </lineage>
</organism>
<feature type="signal peptide" evidence="1">
    <location>
        <begin position="1"/>
        <end position="19"/>
    </location>
</feature>
<keyword evidence="1" id="KW-0732">Signal</keyword>
<comment type="caution">
    <text evidence="2">The sequence shown here is derived from an EMBL/GenBank/DDBJ whole genome shotgun (WGS) entry which is preliminary data.</text>
</comment>
<name>N8VE72_9GAMM</name>